<feature type="region of interest" description="Disordered" evidence="1">
    <location>
        <begin position="15"/>
        <end position="80"/>
    </location>
</feature>
<comment type="caution">
    <text evidence="2">The sequence shown here is derived from an EMBL/GenBank/DDBJ whole genome shotgun (WGS) entry which is preliminary data.</text>
</comment>
<evidence type="ECO:0000256" key="1">
    <source>
        <dbReference type="SAM" id="MobiDB-lite"/>
    </source>
</evidence>
<accession>A0ABQ4EG73</accession>
<feature type="compositionally biased region" description="Polar residues" evidence="1">
    <location>
        <begin position="47"/>
        <end position="72"/>
    </location>
</feature>
<proteinExistence type="predicted"/>
<gene>
    <name evidence="2" type="ORF">Pma05_03050</name>
</gene>
<dbReference type="Proteomes" id="UP000621500">
    <property type="component" value="Unassembled WGS sequence"/>
</dbReference>
<name>A0ABQ4EG73_9ACTN</name>
<reference evidence="2 3" key="1">
    <citation type="submission" date="2021-01" db="EMBL/GenBank/DDBJ databases">
        <title>Whole genome shotgun sequence of Plantactinospora mayteni NBRC 109088.</title>
        <authorList>
            <person name="Komaki H."/>
            <person name="Tamura T."/>
        </authorList>
    </citation>
    <scope>NUCLEOTIDE SEQUENCE [LARGE SCALE GENOMIC DNA]</scope>
    <source>
        <strain evidence="2 3">NBRC 109088</strain>
    </source>
</reference>
<evidence type="ECO:0000313" key="2">
    <source>
        <dbReference type="EMBL" id="GIG93732.1"/>
    </source>
</evidence>
<dbReference type="EMBL" id="BONX01000002">
    <property type="protein sequence ID" value="GIG93732.1"/>
    <property type="molecule type" value="Genomic_DNA"/>
</dbReference>
<organism evidence="2 3">
    <name type="scientific">Plantactinospora mayteni</name>
    <dbReference type="NCBI Taxonomy" id="566021"/>
    <lineage>
        <taxon>Bacteria</taxon>
        <taxon>Bacillati</taxon>
        <taxon>Actinomycetota</taxon>
        <taxon>Actinomycetes</taxon>
        <taxon>Micromonosporales</taxon>
        <taxon>Micromonosporaceae</taxon>
        <taxon>Plantactinospora</taxon>
    </lineage>
</organism>
<protein>
    <submittedName>
        <fullName evidence="2">Uncharacterized protein</fullName>
    </submittedName>
</protein>
<sequence length="96" mass="10802">MRHDIAYPIRYAIPRKGWTGRPVHGNRDGNRNRDGNDDGNDDRDGNEATTTATKQRQWQGKGNGNRGISSMAGSARQGAHRRLAWVRHWRAYGSST</sequence>
<keyword evidence="3" id="KW-1185">Reference proteome</keyword>
<evidence type="ECO:0000313" key="3">
    <source>
        <dbReference type="Proteomes" id="UP000621500"/>
    </source>
</evidence>
<feature type="compositionally biased region" description="Basic and acidic residues" evidence="1">
    <location>
        <begin position="25"/>
        <end position="46"/>
    </location>
</feature>